<dbReference type="Proteomes" id="UP000694427">
    <property type="component" value="Unplaced"/>
</dbReference>
<accession>A0A8C1PNN3</accession>
<dbReference type="AlphaFoldDB" id="A0A8C1PNN3"/>
<dbReference type="SUPFAM" id="SSF58069">
    <property type="entry name" value="Virus ectodomain"/>
    <property type="match status" value="1"/>
</dbReference>
<evidence type="ECO:0000313" key="2">
    <source>
        <dbReference type="Ensembl" id="ENSCCRP00010110392.1"/>
    </source>
</evidence>
<proteinExistence type="predicted"/>
<dbReference type="Ensembl" id="ENSCCRT00010122826.1">
    <property type="protein sequence ID" value="ENSCCRP00010110392.1"/>
    <property type="gene ID" value="ENSCCRG00010048666.1"/>
</dbReference>
<reference evidence="2" key="1">
    <citation type="submission" date="2025-08" db="UniProtKB">
        <authorList>
            <consortium name="Ensembl"/>
        </authorList>
    </citation>
    <scope>IDENTIFICATION</scope>
</reference>
<keyword evidence="1" id="KW-0732">Signal</keyword>
<protein>
    <submittedName>
        <fullName evidence="2">Uncharacterized protein</fullName>
    </submittedName>
</protein>
<feature type="chain" id="PRO_5034831041" evidence="1">
    <location>
        <begin position="19"/>
        <end position="81"/>
    </location>
</feature>
<evidence type="ECO:0000256" key="1">
    <source>
        <dbReference type="SAM" id="SignalP"/>
    </source>
</evidence>
<name>A0A8C1PNN3_CYPCA</name>
<organism evidence="2 3">
    <name type="scientific">Cyprinus carpio</name>
    <name type="common">Common carp</name>
    <dbReference type="NCBI Taxonomy" id="7962"/>
    <lineage>
        <taxon>Eukaryota</taxon>
        <taxon>Metazoa</taxon>
        <taxon>Chordata</taxon>
        <taxon>Craniata</taxon>
        <taxon>Vertebrata</taxon>
        <taxon>Euteleostomi</taxon>
        <taxon>Actinopterygii</taxon>
        <taxon>Neopterygii</taxon>
        <taxon>Teleostei</taxon>
        <taxon>Ostariophysi</taxon>
        <taxon>Cypriniformes</taxon>
        <taxon>Cyprinidae</taxon>
        <taxon>Cyprininae</taxon>
        <taxon>Cyprinus</taxon>
    </lineage>
</organism>
<evidence type="ECO:0000313" key="3">
    <source>
        <dbReference type="Proteomes" id="UP000694427"/>
    </source>
</evidence>
<sequence>LFFYRAYIYLLLFHFVLSIENDSALVLGLITEELKKMREAVIQNRLVLDILTLGKRGVSKMLGFLCHFDTVLKHVPMKSHC</sequence>
<reference evidence="2" key="2">
    <citation type="submission" date="2025-09" db="UniProtKB">
        <authorList>
            <consortium name="Ensembl"/>
        </authorList>
    </citation>
    <scope>IDENTIFICATION</scope>
</reference>
<feature type="signal peptide" evidence="1">
    <location>
        <begin position="1"/>
        <end position="18"/>
    </location>
</feature>
<dbReference type="Gene3D" id="1.10.287.210">
    <property type="match status" value="1"/>
</dbReference>
<keyword evidence="3" id="KW-1185">Reference proteome</keyword>